<proteinExistence type="predicted"/>
<dbReference type="PROSITE" id="PS50937">
    <property type="entry name" value="HTH_MERR_2"/>
    <property type="match status" value="1"/>
</dbReference>
<dbReference type="GO" id="GO:0003700">
    <property type="term" value="F:DNA-binding transcription factor activity"/>
    <property type="evidence" value="ECO:0007669"/>
    <property type="project" value="InterPro"/>
</dbReference>
<evidence type="ECO:0000259" key="2">
    <source>
        <dbReference type="PROSITE" id="PS50937"/>
    </source>
</evidence>
<keyword evidence="4" id="KW-1185">Reference proteome</keyword>
<dbReference type="PANTHER" id="PTHR30204">
    <property type="entry name" value="REDOX-CYCLING DRUG-SENSING TRANSCRIPTIONAL ACTIVATOR SOXR"/>
    <property type="match status" value="1"/>
</dbReference>
<dbReference type="InterPro" id="IPR000551">
    <property type="entry name" value="MerR-type_HTH_dom"/>
</dbReference>
<dbReference type="InterPro" id="IPR009061">
    <property type="entry name" value="DNA-bd_dom_put_sf"/>
</dbReference>
<evidence type="ECO:0000256" key="1">
    <source>
        <dbReference type="ARBA" id="ARBA00023125"/>
    </source>
</evidence>
<dbReference type="Gene3D" id="1.10.1660.10">
    <property type="match status" value="1"/>
</dbReference>
<evidence type="ECO:0000313" key="3">
    <source>
        <dbReference type="EMBL" id="MBB5431202.1"/>
    </source>
</evidence>
<dbReference type="Proteomes" id="UP000572635">
    <property type="component" value="Unassembled WGS sequence"/>
</dbReference>
<dbReference type="SUPFAM" id="SSF46955">
    <property type="entry name" value="Putative DNA-binding domain"/>
    <property type="match status" value="1"/>
</dbReference>
<accession>A0A7W8VCH2</accession>
<dbReference type="InterPro" id="IPR047057">
    <property type="entry name" value="MerR_fam"/>
</dbReference>
<dbReference type="AlphaFoldDB" id="A0A7W8VCH2"/>
<sequence>MRIGELSRRTGASIRSLRYYEEQGLLRPVRRPSGYREYSEGDVTVVARIRTLIAAGLNTALIAQVLHCFEGDSDTPVPTCAEMVEELSAARAAMASHISALEASCSLLDAIIEAAPEKSPAPDEGAGVPA</sequence>
<comment type="caution">
    <text evidence="3">The sequence shown here is derived from an EMBL/GenBank/DDBJ whole genome shotgun (WGS) entry which is preliminary data.</text>
</comment>
<dbReference type="Pfam" id="PF13411">
    <property type="entry name" value="MerR_1"/>
    <property type="match status" value="1"/>
</dbReference>
<feature type="domain" description="HTH merR-type" evidence="2">
    <location>
        <begin position="1"/>
        <end position="68"/>
    </location>
</feature>
<name>A0A7W8VCH2_9ACTN</name>
<dbReference type="RefSeq" id="WP_184390472.1">
    <property type="nucleotide sequence ID" value="NZ_BAAAJD010000007.1"/>
</dbReference>
<dbReference type="PANTHER" id="PTHR30204:SF97">
    <property type="entry name" value="MERR FAMILY REGULATORY PROTEIN"/>
    <property type="match status" value="1"/>
</dbReference>
<dbReference type="PRINTS" id="PR00040">
    <property type="entry name" value="HTHMERR"/>
</dbReference>
<organism evidence="3 4">
    <name type="scientific">Nocardiopsis composta</name>
    <dbReference type="NCBI Taxonomy" id="157465"/>
    <lineage>
        <taxon>Bacteria</taxon>
        <taxon>Bacillati</taxon>
        <taxon>Actinomycetota</taxon>
        <taxon>Actinomycetes</taxon>
        <taxon>Streptosporangiales</taxon>
        <taxon>Nocardiopsidaceae</taxon>
        <taxon>Nocardiopsis</taxon>
    </lineage>
</organism>
<evidence type="ECO:0000313" key="4">
    <source>
        <dbReference type="Proteomes" id="UP000572635"/>
    </source>
</evidence>
<keyword evidence="1 3" id="KW-0238">DNA-binding</keyword>
<dbReference type="SMART" id="SM00422">
    <property type="entry name" value="HTH_MERR"/>
    <property type="match status" value="1"/>
</dbReference>
<protein>
    <submittedName>
        <fullName evidence="3">DNA-binding transcriptional MerR regulator</fullName>
    </submittedName>
</protein>
<dbReference type="EMBL" id="JACHDB010000001">
    <property type="protein sequence ID" value="MBB5431202.1"/>
    <property type="molecule type" value="Genomic_DNA"/>
</dbReference>
<gene>
    <name evidence="3" type="ORF">HDA36_001286</name>
</gene>
<reference evidence="3 4" key="1">
    <citation type="submission" date="2020-08" db="EMBL/GenBank/DDBJ databases">
        <title>Sequencing the genomes of 1000 actinobacteria strains.</title>
        <authorList>
            <person name="Klenk H.-P."/>
        </authorList>
    </citation>
    <scope>NUCLEOTIDE SEQUENCE [LARGE SCALE GENOMIC DNA]</scope>
    <source>
        <strain evidence="3 4">DSM 44551</strain>
    </source>
</reference>
<dbReference type="CDD" id="cd01282">
    <property type="entry name" value="HTH_MerR-like_sg3"/>
    <property type="match status" value="1"/>
</dbReference>
<dbReference type="GO" id="GO:0003677">
    <property type="term" value="F:DNA binding"/>
    <property type="evidence" value="ECO:0007669"/>
    <property type="project" value="UniProtKB-KW"/>
</dbReference>